<gene>
    <name evidence="3" type="ORF">GARC_0537</name>
</gene>
<proteinExistence type="predicted"/>
<organism evidence="3 4">
    <name type="scientific">Paraglaciecola arctica BSs20135</name>
    <dbReference type="NCBI Taxonomy" id="493475"/>
    <lineage>
        <taxon>Bacteria</taxon>
        <taxon>Pseudomonadati</taxon>
        <taxon>Pseudomonadota</taxon>
        <taxon>Gammaproteobacteria</taxon>
        <taxon>Alteromonadales</taxon>
        <taxon>Alteromonadaceae</taxon>
        <taxon>Paraglaciecola</taxon>
    </lineage>
</organism>
<dbReference type="STRING" id="493475.GARC_0537"/>
<dbReference type="AlphaFoldDB" id="K6YLK7"/>
<keyword evidence="1" id="KW-0472">Membrane</keyword>
<protein>
    <recommendedName>
        <fullName evidence="2">DUF6436 domain-containing protein</fullName>
    </recommendedName>
</protein>
<evidence type="ECO:0000313" key="4">
    <source>
        <dbReference type="Proteomes" id="UP000006327"/>
    </source>
</evidence>
<dbReference type="InterPro" id="IPR045494">
    <property type="entry name" value="DUF6436"/>
</dbReference>
<comment type="caution">
    <text evidence="3">The sequence shown here is derived from an EMBL/GenBank/DDBJ whole genome shotgun (WGS) entry which is preliminary data.</text>
</comment>
<name>K6YLK7_9ALTE</name>
<accession>K6YLK7</accession>
<dbReference type="RefSeq" id="WP_007616374.1">
    <property type="nucleotide sequence ID" value="NZ_BAEO01000007.1"/>
</dbReference>
<evidence type="ECO:0000259" key="2">
    <source>
        <dbReference type="Pfam" id="PF20029"/>
    </source>
</evidence>
<keyword evidence="1" id="KW-1133">Transmembrane helix</keyword>
<feature type="domain" description="DUF6436" evidence="2">
    <location>
        <begin position="61"/>
        <end position="182"/>
    </location>
</feature>
<dbReference type="Pfam" id="PF20029">
    <property type="entry name" value="DUF6436"/>
    <property type="match status" value="1"/>
</dbReference>
<reference evidence="3 4" key="1">
    <citation type="journal article" date="2017" name="Antonie Van Leeuwenhoek">
        <title>Rhizobium rhizosphaerae sp. nov., a novel species isolated from rice rhizosphere.</title>
        <authorList>
            <person name="Zhao J.J."/>
            <person name="Zhang J."/>
            <person name="Zhang R.J."/>
            <person name="Zhang C.W."/>
            <person name="Yin H.Q."/>
            <person name="Zhang X.X."/>
        </authorList>
    </citation>
    <scope>NUCLEOTIDE SEQUENCE [LARGE SCALE GENOMIC DNA]</scope>
    <source>
        <strain evidence="3 4">BSs20135</strain>
    </source>
</reference>
<dbReference type="OrthoDB" id="8897581at2"/>
<dbReference type="Proteomes" id="UP000006327">
    <property type="component" value="Unassembled WGS sequence"/>
</dbReference>
<evidence type="ECO:0000313" key="3">
    <source>
        <dbReference type="EMBL" id="GAC17518.1"/>
    </source>
</evidence>
<sequence>MLALNSKLKKRHLTIVVVWILFTVLAFAYFTKQRLVNFDIDNKLQGVDHLQLANYLQNYTSSETIGLGNGLDSGLGNRVIHFSKPNCACQQFSQEHISALNKMAEANQFNVVNVVVEQDDLIPATPSVAILDGNGDVIYYGPYGQGLGCSQTSGFAQTMLNNFVKGFSANIIIREAKGCYCHLG</sequence>
<feature type="transmembrane region" description="Helical" evidence="1">
    <location>
        <begin position="12"/>
        <end position="30"/>
    </location>
</feature>
<keyword evidence="4" id="KW-1185">Reference proteome</keyword>
<dbReference type="EMBL" id="BAEO01000007">
    <property type="protein sequence ID" value="GAC17518.1"/>
    <property type="molecule type" value="Genomic_DNA"/>
</dbReference>
<evidence type="ECO:0000256" key="1">
    <source>
        <dbReference type="SAM" id="Phobius"/>
    </source>
</evidence>
<dbReference type="eggNOG" id="COG0526">
    <property type="taxonomic scope" value="Bacteria"/>
</dbReference>
<keyword evidence="1" id="KW-0812">Transmembrane</keyword>